<gene>
    <name evidence="1" type="ORF">NMOB1V02_LOCUS7659</name>
</gene>
<dbReference type="EMBL" id="OA883922">
    <property type="protein sequence ID" value="CAD7279995.1"/>
    <property type="molecule type" value="Genomic_DNA"/>
</dbReference>
<accession>A0A7R9BR41</accession>
<organism evidence="1">
    <name type="scientific">Notodromas monacha</name>
    <dbReference type="NCBI Taxonomy" id="399045"/>
    <lineage>
        <taxon>Eukaryota</taxon>
        <taxon>Metazoa</taxon>
        <taxon>Ecdysozoa</taxon>
        <taxon>Arthropoda</taxon>
        <taxon>Crustacea</taxon>
        <taxon>Oligostraca</taxon>
        <taxon>Ostracoda</taxon>
        <taxon>Podocopa</taxon>
        <taxon>Podocopida</taxon>
        <taxon>Cypridocopina</taxon>
        <taxon>Cypridoidea</taxon>
        <taxon>Cyprididae</taxon>
        <taxon>Notodromas</taxon>
    </lineage>
</organism>
<dbReference type="EMBL" id="CAJPEX010001885">
    <property type="protein sequence ID" value="CAG0920147.1"/>
    <property type="molecule type" value="Genomic_DNA"/>
</dbReference>
<evidence type="ECO:0000313" key="2">
    <source>
        <dbReference type="Proteomes" id="UP000678499"/>
    </source>
</evidence>
<keyword evidence="2" id="KW-1185">Reference proteome</keyword>
<name>A0A7R9BR41_9CRUS</name>
<feature type="non-terminal residue" evidence="1">
    <location>
        <position position="1"/>
    </location>
</feature>
<evidence type="ECO:0000313" key="1">
    <source>
        <dbReference type="EMBL" id="CAD7279995.1"/>
    </source>
</evidence>
<protein>
    <submittedName>
        <fullName evidence="1">Uncharacterized protein</fullName>
    </submittedName>
</protein>
<sequence length="232" mass="26118">MWAFEQAFHSNHAFKLHDQSRLPGDVNGTLALGHGGRNSKLDSVFSVMVEPKYEMFFNTGISGGNGIRFPNWFQMLVKTSVFFGVDSAPNRWTRADAVKRKVPGKLGVESHPSGPLRGWMLQSAEIGWNMEMPKCVGTFKINEQHKRELECQNIMNAFQNRPKRILDCLSSWNSFALEVMLDQKSLVLWGLMVVALTSCFGVSNALKGLIEKDYAEDLMAEESSAIGMYIQY</sequence>
<dbReference type="Proteomes" id="UP000678499">
    <property type="component" value="Unassembled WGS sequence"/>
</dbReference>
<dbReference type="AlphaFoldDB" id="A0A7R9BR41"/>
<proteinExistence type="predicted"/>
<reference evidence="1" key="1">
    <citation type="submission" date="2020-11" db="EMBL/GenBank/DDBJ databases">
        <authorList>
            <person name="Tran Van P."/>
        </authorList>
    </citation>
    <scope>NUCLEOTIDE SEQUENCE</scope>
</reference>